<keyword evidence="2 5" id="KW-0812">Transmembrane</keyword>
<evidence type="ECO:0000256" key="3">
    <source>
        <dbReference type="ARBA" id="ARBA00022989"/>
    </source>
</evidence>
<dbReference type="GO" id="GO:0016020">
    <property type="term" value="C:membrane"/>
    <property type="evidence" value="ECO:0007669"/>
    <property type="project" value="UniProtKB-SubCell"/>
</dbReference>
<evidence type="ECO:0000256" key="2">
    <source>
        <dbReference type="ARBA" id="ARBA00022692"/>
    </source>
</evidence>
<feature type="transmembrane region" description="Helical" evidence="5">
    <location>
        <begin position="142"/>
        <end position="161"/>
    </location>
</feature>
<protein>
    <submittedName>
        <fullName evidence="6">Solute carrier family member 5</fullName>
    </submittedName>
</protein>
<feature type="transmembrane region" description="Helical" evidence="5">
    <location>
        <begin position="314"/>
        <end position="334"/>
    </location>
</feature>
<dbReference type="EMBL" id="CCKQ01016313">
    <property type="protein sequence ID" value="CDW88182.1"/>
    <property type="molecule type" value="Genomic_DNA"/>
</dbReference>
<reference evidence="6 7" key="1">
    <citation type="submission" date="2014-06" db="EMBL/GenBank/DDBJ databases">
        <authorList>
            <person name="Swart Estienne"/>
        </authorList>
    </citation>
    <scope>NUCLEOTIDE SEQUENCE [LARGE SCALE GENOMIC DNA]</scope>
    <source>
        <strain evidence="6 7">130c</strain>
    </source>
</reference>
<evidence type="ECO:0000256" key="5">
    <source>
        <dbReference type="SAM" id="Phobius"/>
    </source>
</evidence>
<feature type="transmembrane region" description="Helical" evidence="5">
    <location>
        <begin position="283"/>
        <end position="302"/>
    </location>
</feature>
<dbReference type="InParanoid" id="A0A078B4M8"/>
<feature type="transmembrane region" description="Helical" evidence="5">
    <location>
        <begin position="391"/>
        <end position="413"/>
    </location>
</feature>
<comment type="subcellular location">
    <subcellularLocation>
        <location evidence="1">Membrane</location>
        <topology evidence="1">Multi-pass membrane protein</topology>
    </subcellularLocation>
</comment>
<proteinExistence type="predicted"/>
<keyword evidence="4 5" id="KW-0472">Membrane</keyword>
<dbReference type="InterPro" id="IPR036259">
    <property type="entry name" value="MFS_trans_sf"/>
</dbReference>
<feature type="transmembrane region" description="Helical" evidence="5">
    <location>
        <begin position="78"/>
        <end position="98"/>
    </location>
</feature>
<dbReference type="OrthoDB" id="2261376at2759"/>
<gene>
    <name evidence="6" type="primary">Contig11006.g11758</name>
    <name evidence="6" type="ORF">STYLEM_17300</name>
</gene>
<accession>A0A078B4M8</accession>
<dbReference type="GO" id="GO:0022857">
    <property type="term" value="F:transmembrane transporter activity"/>
    <property type="evidence" value="ECO:0007669"/>
    <property type="project" value="InterPro"/>
</dbReference>
<feature type="transmembrane region" description="Helical" evidence="5">
    <location>
        <begin position="168"/>
        <end position="189"/>
    </location>
</feature>
<keyword evidence="7" id="KW-1185">Reference proteome</keyword>
<dbReference type="PANTHER" id="PTHR24064">
    <property type="entry name" value="SOLUTE CARRIER FAMILY 22 MEMBER"/>
    <property type="match status" value="1"/>
</dbReference>
<dbReference type="Pfam" id="PF00083">
    <property type="entry name" value="Sugar_tr"/>
    <property type="match status" value="1"/>
</dbReference>
<name>A0A078B4M8_STYLE</name>
<evidence type="ECO:0000313" key="6">
    <source>
        <dbReference type="EMBL" id="CDW88182.1"/>
    </source>
</evidence>
<organism evidence="6 7">
    <name type="scientific">Stylonychia lemnae</name>
    <name type="common">Ciliate</name>
    <dbReference type="NCBI Taxonomy" id="5949"/>
    <lineage>
        <taxon>Eukaryota</taxon>
        <taxon>Sar</taxon>
        <taxon>Alveolata</taxon>
        <taxon>Ciliophora</taxon>
        <taxon>Intramacronucleata</taxon>
        <taxon>Spirotrichea</taxon>
        <taxon>Stichotrichia</taxon>
        <taxon>Sporadotrichida</taxon>
        <taxon>Oxytrichidae</taxon>
        <taxon>Stylonychinae</taxon>
        <taxon>Stylonychia</taxon>
    </lineage>
</organism>
<evidence type="ECO:0000313" key="7">
    <source>
        <dbReference type="Proteomes" id="UP000039865"/>
    </source>
</evidence>
<dbReference type="Gene3D" id="1.20.1250.20">
    <property type="entry name" value="MFS general substrate transporter like domains"/>
    <property type="match status" value="1"/>
</dbReference>
<keyword evidence="3 5" id="KW-1133">Transmembrane helix</keyword>
<dbReference type="AlphaFoldDB" id="A0A078B4M8"/>
<feature type="transmembrane region" description="Helical" evidence="5">
    <location>
        <begin position="425"/>
        <end position="442"/>
    </location>
</feature>
<evidence type="ECO:0000256" key="4">
    <source>
        <dbReference type="ARBA" id="ARBA00023136"/>
    </source>
</evidence>
<feature type="transmembrane region" description="Helical" evidence="5">
    <location>
        <begin position="340"/>
        <end position="358"/>
    </location>
</feature>
<evidence type="ECO:0000256" key="1">
    <source>
        <dbReference type="ARBA" id="ARBA00004141"/>
    </source>
</evidence>
<sequence>MSIIYSMTFLSGSVLSYNNSYLTQDPTYLCKKTPEGDYESCTKDEICELGNWKIDWSDNNSLDNWITQFGWNCQSAEAISLLSSIYYLGYSFGCLFIPRLTDKNIKVMTCLSFFLGVVCVARYNGCYITVYEFSPEKYKYSVSTMLLIFESLLCIFTAVYCKYISRNWLYLQIFGVAISGLSIIGLWFIPETPEYLYSLHRFSECKYVCKKIAKFNGKSLEQKYVFDNEQDLNEMRFEIVTAGSNYKKSKLKDQQIRLSYQIQASLKTSFREFLQDKSNVRNLIVNVLLWMITIVAYTIIVFHGNYFPSDYYDSYIAGLCVELFAYIIGELLYAKTTGKKFFFFSYTLAGVFGSFILISQEYPEMMASFMSRFFISLTYTGIYMSNSVFPVLFSSTTFGVCNFFAGLAGMLSYEVILKLDDPIQVSIMIVLCLGGGMISIFLKE</sequence>
<dbReference type="InterPro" id="IPR005828">
    <property type="entry name" value="MFS_sugar_transport-like"/>
</dbReference>
<feature type="transmembrane region" description="Helical" evidence="5">
    <location>
        <begin position="365"/>
        <end position="385"/>
    </location>
</feature>
<dbReference type="Proteomes" id="UP000039865">
    <property type="component" value="Unassembled WGS sequence"/>
</dbReference>
<feature type="transmembrane region" description="Helical" evidence="5">
    <location>
        <begin position="110"/>
        <end position="130"/>
    </location>
</feature>
<dbReference type="SUPFAM" id="SSF103473">
    <property type="entry name" value="MFS general substrate transporter"/>
    <property type="match status" value="1"/>
</dbReference>